<comment type="caution">
    <text evidence="2">The sequence shown here is derived from an EMBL/GenBank/DDBJ whole genome shotgun (WGS) entry which is preliminary data.</text>
</comment>
<dbReference type="Proteomes" id="UP000196342">
    <property type="component" value="Unassembled WGS sequence"/>
</dbReference>
<protein>
    <recommendedName>
        <fullName evidence="1">DUF5983 domain-containing protein</fullName>
    </recommendedName>
</protein>
<sequence length="97" mass="11273">MNWIMTLPVLSTTHIREQTNSWLQNHAGDWGLLTFAEYGNGYFIALGESDSNPTEQFPQHPDLQQLMRWVRTHYPVATWLRLDADGDVVPELPAYDW</sequence>
<accession>A0A202BGF9</accession>
<dbReference type="Pfam" id="PF19419">
    <property type="entry name" value="DUF5983"/>
    <property type="match status" value="1"/>
</dbReference>
<organism evidence="2 3">
    <name type="scientific">Chromobacterium violaceum</name>
    <dbReference type="NCBI Taxonomy" id="536"/>
    <lineage>
        <taxon>Bacteria</taxon>
        <taxon>Pseudomonadati</taxon>
        <taxon>Pseudomonadota</taxon>
        <taxon>Betaproteobacteria</taxon>
        <taxon>Neisseriales</taxon>
        <taxon>Chromobacteriaceae</taxon>
        <taxon>Chromobacterium</taxon>
    </lineage>
</organism>
<dbReference type="EMBL" id="NHOO01000001">
    <property type="protein sequence ID" value="OVE50431.1"/>
    <property type="molecule type" value="Genomic_DNA"/>
</dbReference>
<evidence type="ECO:0000259" key="1">
    <source>
        <dbReference type="Pfam" id="PF19419"/>
    </source>
</evidence>
<feature type="domain" description="DUF5983" evidence="1">
    <location>
        <begin position="8"/>
        <end position="97"/>
    </location>
</feature>
<proteinExistence type="predicted"/>
<evidence type="ECO:0000313" key="3">
    <source>
        <dbReference type="Proteomes" id="UP000196342"/>
    </source>
</evidence>
<dbReference type="AlphaFoldDB" id="A0A202BGF9"/>
<reference evidence="2 3" key="1">
    <citation type="submission" date="2017-05" db="EMBL/GenBank/DDBJ databases">
        <title>Chromobacterium violaceum GHPS1 isolated from Hydrocarbon polluted soil in French Guiana display an awesome secondary metabolite arsenal and a battery of drug and heavy-metal-resistance and detoxification of xenobiotics proteins.</title>
        <authorList>
            <person name="Belbahri L."/>
        </authorList>
    </citation>
    <scope>NUCLEOTIDE SEQUENCE [LARGE SCALE GENOMIC DNA]</scope>
    <source>
        <strain evidence="2 3">GHPS1</strain>
    </source>
</reference>
<name>A0A202BGF9_CHRVL</name>
<evidence type="ECO:0000313" key="2">
    <source>
        <dbReference type="EMBL" id="OVE50431.1"/>
    </source>
</evidence>
<gene>
    <name evidence="2" type="ORF">CBW21_00085</name>
</gene>
<dbReference type="InterPro" id="IPR046025">
    <property type="entry name" value="DUF5983"/>
</dbReference>
<keyword evidence="3" id="KW-1185">Reference proteome</keyword>